<dbReference type="Pfam" id="PF02424">
    <property type="entry name" value="ApbE"/>
    <property type="match status" value="1"/>
</dbReference>
<evidence type="ECO:0000256" key="1">
    <source>
        <dbReference type="ARBA" id="ARBA00001946"/>
    </source>
</evidence>
<keyword evidence="4 11" id="KW-0285">Flavoprotein</keyword>
<evidence type="ECO:0000256" key="8">
    <source>
        <dbReference type="ARBA" id="ARBA00022842"/>
    </source>
</evidence>
<keyword evidence="7 11" id="KW-0274">FAD</keyword>
<dbReference type="Gene3D" id="3.10.520.10">
    <property type="entry name" value="ApbE-like domains"/>
    <property type="match status" value="1"/>
</dbReference>
<dbReference type="RefSeq" id="WP_283369938.1">
    <property type="nucleotide sequence ID" value="NZ_JASHID010000006.1"/>
</dbReference>
<comment type="caution">
    <text evidence="12">The sequence shown here is derived from an EMBL/GenBank/DDBJ whole genome shotgun (WGS) entry which is preliminary data.</text>
</comment>
<comment type="catalytic activity">
    <reaction evidence="10 11">
        <text>L-threonyl-[protein] + FAD = FMN-L-threonyl-[protein] + AMP + H(+)</text>
        <dbReference type="Rhea" id="RHEA:36847"/>
        <dbReference type="Rhea" id="RHEA-COMP:11060"/>
        <dbReference type="Rhea" id="RHEA-COMP:11061"/>
        <dbReference type="ChEBI" id="CHEBI:15378"/>
        <dbReference type="ChEBI" id="CHEBI:30013"/>
        <dbReference type="ChEBI" id="CHEBI:57692"/>
        <dbReference type="ChEBI" id="CHEBI:74257"/>
        <dbReference type="ChEBI" id="CHEBI:456215"/>
        <dbReference type="EC" id="2.7.1.180"/>
    </reaction>
</comment>
<protein>
    <recommendedName>
        <fullName evidence="3 11">FAD:protein FMN transferase</fullName>
        <ecNumber evidence="2 11">2.7.1.180</ecNumber>
    </recommendedName>
    <alternativeName>
        <fullName evidence="9 11">Flavin transferase</fullName>
    </alternativeName>
</protein>
<evidence type="ECO:0000313" key="12">
    <source>
        <dbReference type="EMBL" id="MDI9864823.1"/>
    </source>
</evidence>
<dbReference type="SUPFAM" id="SSF143631">
    <property type="entry name" value="ApbE-like"/>
    <property type="match status" value="1"/>
</dbReference>
<gene>
    <name evidence="12" type="ORF">QM480_10840</name>
</gene>
<evidence type="ECO:0000256" key="10">
    <source>
        <dbReference type="ARBA" id="ARBA00048540"/>
    </source>
</evidence>
<evidence type="ECO:0000256" key="4">
    <source>
        <dbReference type="ARBA" id="ARBA00022630"/>
    </source>
</evidence>
<evidence type="ECO:0000256" key="9">
    <source>
        <dbReference type="ARBA" id="ARBA00031306"/>
    </source>
</evidence>
<dbReference type="PANTHER" id="PTHR30040">
    <property type="entry name" value="THIAMINE BIOSYNTHESIS LIPOPROTEIN APBE"/>
    <property type="match status" value="1"/>
</dbReference>
<evidence type="ECO:0000256" key="6">
    <source>
        <dbReference type="ARBA" id="ARBA00022723"/>
    </source>
</evidence>
<evidence type="ECO:0000256" key="11">
    <source>
        <dbReference type="PIRNR" id="PIRNR006268"/>
    </source>
</evidence>
<keyword evidence="6 11" id="KW-0479">Metal-binding</keyword>
<dbReference type="InterPro" id="IPR024932">
    <property type="entry name" value="ApbE"/>
</dbReference>
<dbReference type="PANTHER" id="PTHR30040:SF2">
    <property type="entry name" value="FAD:PROTEIN FMN TRANSFERASE"/>
    <property type="match status" value="1"/>
</dbReference>
<dbReference type="EC" id="2.7.1.180" evidence="2 11"/>
<organism evidence="12 13">
    <name type="scientific">Flectobacillus longus</name>
    <dbReference type="NCBI Taxonomy" id="2984207"/>
    <lineage>
        <taxon>Bacteria</taxon>
        <taxon>Pseudomonadati</taxon>
        <taxon>Bacteroidota</taxon>
        <taxon>Cytophagia</taxon>
        <taxon>Cytophagales</taxon>
        <taxon>Flectobacillaceae</taxon>
        <taxon>Flectobacillus</taxon>
    </lineage>
</organism>
<accession>A0ABT6YNT6</accession>
<sequence>MLSSKNLEHLNSVKTYPLFLFFFLVQVYNTYAQVPRKWSFTQSKMGSPFSIITYSNDSAKVERSISRAYLLVDSLNSVYSDYDLRSELSVLSQRGESPKVSNALWDILEKSQYAFSKSNGTFDISIGPLVKLWRKARKLKQLPSDTAIRNAQQRVGFKFIKMNPTTHEVKLLRNNMQLDLGGIAKGYIAQKVVNFLKNEGLVSSLVDAGGDLAMGQAPPSKKAWSVGVNIPSSEELLPRYLFLQNAAVATSGDMYQYVEIDGKHYSHIVNPKTGLGLTHQRNVTVIAPDGATADWLATACSVLPVKKALKLCDSFPNTGLLIAEKKGKMILKWQNSYFEKMME</sequence>
<dbReference type="GO" id="GO:0016740">
    <property type="term" value="F:transferase activity"/>
    <property type="evidence" value="ECO:0007669"/>
    <property type="project" value="UniProtKB-KW"/>
</dbReference>
<evidence type="ECO:0000256" key="7">
    <source>
        <dbReference type="ARBA" id="ARBA00022827"/>
    </source>
</evidence>
<evidence type="ECO:0000256" key="5">
    <source>
        <dbReference type="ARBA" id="ARBA00022679"/>
    </source>
</evidence>
<evidence type="ECO:0000256" key="2">
    <source>
        <dbReference type="ARBA" id="ARBA00011955"/>
    </source>
</evidence>
<name>A0ABT6YNT6_9BACT</name>
<comment type="similarity">
    <text evidence="11">Belongs to the ApbE family.</text>
</comment>
<dbReference type="InterPro" id="IPR003374">
    <property type="entry name" value="ApbE-like_sf"/>
</dbReference>
<dbReference type="EMBL" id="JASHID010000006">
    <property type="protein sequence ID" value="MDI9864823.1"/>
    <property type="molecule type" value="Genomic_DNA"/>
</dbReference>
<dbReference type="PIRSF" id="PIRSF006268">
    <property type="entry name" value="ApbE"/>
    <property type="match status" value="1"/>
</dbReference>
<keyword evidence="8 11" id="KW-0460">Magnesium</keyword>
<evidence type="ECO:0000256" key="3">
    <source>
        <dbReference type="ARBA" id="ARBA00016337"/>
    </source>
</evidence>
<comment type="cofactor">
    <cofactor evidence="1">
        <name>Mg(2+)</name>
        <dbReference type="ChEBI" id="CHEBI:18420"/>
    </cofactor>
</comment>
<keyword evidence="5 11" id="KW-0808">Transferase</keyword>
<proteinExistence type="inferred from homology"/>
<keyword evidence="13" id="KW-1185">Reference proteome</keyword>
<reference evidence="12 13" key="1">
    <citation type="submission" date="2023-05" db="EMBL/GenBank/DDBJ databases">
        <title>Novel species of genus Flectobacillus isolated from stream in China.</title>
        <authorList>
            <person name="Lu H."/>
        </authorList>
    </citation>
    <scope>NUCLEOTIDE SEQUENCE [LARGE SCALE GENOMIC DNA]</scope>
    <source>
        <strain evidence="12 13">DC10W</strain>
    </source>
</reference>
<evidence type="ECO:0000313" key="13">
    <source>
        <dbReference type="Proteomes" id="UP001236569"/>
    </source>
</evidence>
<dbReference type="Proteomes" id="UP001236569">
    <property type="component" value="Unassembled WGS sequence"/>
</dbReference>